<dbReference type="STRING" id="1097556.R4XC80"/>
<dbReference type="Pfam" id="PF14661">
    <property type="entry name" value="HAUS6_N"/>
    <property type="match status" value="1"/>
</dbReference>
<name>R4XC80_TAPDE</name>
<evidence type="ECO:0000259" key="2">
    <source>
        <dbReference type="Pfam" id="PF14661"/>
    </source>
</evidence>
<accession>R4XC80</accession>
<dbReference type="OrthoDB" id="5575722at2759"/>
<dbReference type="EMBL" id="CAHR02000020">
    <property type="protein sequence ID" value="CCG80940.1"/>
    <property type="molecule type" value="Genomic_DNA"/>
</dbReference>
<protein>
    <recommendedName>
        <fullName evidence="2">HAUS augmin-like complex subunit 6 N-terminal domain-containing protein</fullName>
    </recommendedName>
</protein>
<dbReference type="PANTHER" id="PTHR16151">
    <property type="entry name" value="HAUS AUGMIN-LIKE COMPLEX SUBUNIT 6"/>
    <property type="match status" value="1"/>
</dbReference>
<evidence type="ECO:0000256" key="1">
    <source>
        <dbReference type="SAM" id="MobiDB-lite"/>
    </source>
</evidence>
<dbReference type="GO" id="GO:0008017">
    <property type="term" value="F:microtubule binding"/>
    <property type="evidence" value="ECO:0007669"/>
    <property type="project" value="TreeGrafter"/>
</dbReference>
<dbReference type="GO" id="GO:1990498">
    <property type="term" value="C:mitotic spindle microtubule"/>
    <property type="evidence" value="ECO:0007669"/>
    <property type="project" value="TreeGrafter"/>
</dbReference>
<dbReference type="InterPro" id="IPR028163">
    <property type="entry name" value="HAUS_6_N"/>
</dbReference>
<evidence type="ECO:0000313" key="4">
    <source>
        <dbReference type="Proteomes" id="UP000013776"/>
    </source>
</evidence>
<sequence>MREKVALLVNNLAILGISKFAQSQLDINISTRTFTALENHKKAGEVIWYCLLQALDPEECSQRLKSSFPCTDGRKSRDFRNAVFKWLNELKKSTKILGPSVVRRSLLDGCAGERYEDLLFQLSTHVYLSNLANCNLQSSILSSSDVLVSDEAASLVELQVHDLVQTYRLCKLRGARHDQMHRYKSFNDVLTQKEKQLSHASKMDVKAISIEVVSQTVQEQIARIKSRTSRSALWDIIDPPPLNVEEFFLTLPWSRPEAAIQTTKGVRDLNMERHELERRIAEIRASIPAVTTATSPSPSKTIRRDNLTKSEIVLSEVPPIQFRKPRFEQLEKIWRDELSILEPDYTLDVPMTDDIERVRRLTSTKHQHTSHLPRPVTKREIVRVQENLQRTALTNRVKVFQQPPSPFDEPMTPKRATSAIATSTAKSINRLINLLNDSDNEVLSTSSPALSRQSQTPVPYRGTNRSLEQSFTLWQPYD</sequence>
<gene>
    <name evidence="3" type="ORF">TAPDE_000601</name>
</gene>
<comment type="caution">
    <text evidence="3">The sequence shown here is derived from an EMBL/GenBank/DDBJ whole genome shotgun (WGS) entry which is preliminary data.</text>
</comment>
<reference evidence="3 4" key="1">
    <citation type="journal article" date="2013" name="MBio">
        <title>Genome sequencing of the plant pathogen Taphrina deformans, the causal agent of peach leaf curl.</title>
        <authorList>
            <person name="Cisse O.H."/>
            <person name="Almeida J.M.G.C.F."/>
            <person name="Fonseca A."/>
            <person name="Kumar A.A."/>
            <person name="Salojaervi J."/>
            <person name="Overmyer K."/>
            <person name="Hauser P.M."/>
            <person name="Pagni M."/>
        </authorList>
    </citation>
    <scope>NUCLEOTIDE SEQUENCE [LARGE SCALE GENOMIC DNA]</scope>
    <source>
        <strain evidence="4">PYCC 5710 / ATCC 11124 / CBS 356.35 / IMI 108563 / JCM 9778 / NBRC 8474</strain>
    </source>
</reference>
<dbReference type="VEuPathDB" id="FungiDB:TAPDE_000601"/>
<dbReference type="Proteomes" id="UP000013776">
    <property type="component" value="Unassembled WGS sequence"/>
</dbReference>
<dbReference type="PANTHER" id="PTHR16151:SF2">
    <property type="entry name" value="HAUS AUGMIN-LIKE COMPLEX SUBUNIT 6"/>
    <property type="match status" value="1"/>
</dbReference>
<dbReference type="GO" id="GO:0070652">
    <property type="term" value="C:HAUS complex"/>
    <property type="evidence" value="ECO:0007669"/>
    <property type="project" value="InterPro"/>
</dbReference>
<proteinExistence type="predicted"/>
<evidence type="ECO:0000313" key="3">
    <source>
        <dbReference type="EMBL" id="CCG80940.1"/>
    </source>
</evidence>
<feature type="domain" description="HAUS augmin-like complex subunit 6 N-terminal" evidence="2">
    <location>
        <begin position="10"/>
        <end position="207"/>
    </location>
</feature>
<organism evidence="3 4">
    <name type="scientific">Taphrina deformans (strain PYCC 5710 / ATCC 11124 / CBS 356.35 / IMI 108563 / JCM 9778 / NBRC 8474)</name>
    <name type="common">Peach leaf curl fungus</name>
    <name type="synonym">Lalaria deformans</name>
    <dbReference type="NCBI Taxonomy" id="1097556"/>
    <lineage>
        <taxon>Eukaryota</taxon>
        <taxon>Fungi</taxon>
        <taxon>Dikarya</taxon>
        <taxon>Ascomycota</taxon>
        <taxon>Taphrinomycotina</taxon>
        <taxon>Taphrinomycetes</taxon>
        <taxon>Taphrinales</taxon>
        <taxon>Taphrinaceae</taxon>
        <taxon>Taphrina</taxon>
    </lineage>
</organism>
<dbReference type="AlphaFoldDB" id="R4XC80"/>
<feature type="region of interest" description="Disordered" evidence="1">
    <location>
        <begin position="441"/>
        <end position="464"/>
    </location>
</feature>
<dbReference type="InterPro" id="IPR026797">
    <property type="entry name" value="HAUS_6"/>
</dbReference>
<dbReference type="GO" id="GO:0051225">
    <property type="term" value="P:spindle assembly"/>
    <property type="evidence" value="ECO:0007669"/>
    <property type="project" value="InterPro"/>
</dbReference>
<keyword evidence="4" id="KW-1185">Reference proteome</keyword>